<evidence type="ECO:0000313" key="2">
    <source>
        <dbReference type="Proteomes" id="UP000247498"/>
    </source>
</evidence>
<reference evidence="1 2" key="1">
    <citation type="journal article" date="2018" name="Sci. Rep.">
        <title>Raphidocelis subcapitata (=Pseudokirchneriella subcapitata) provides an insight into genome evolution and environmental adaptations in the Sphaeropleales.</title>
        <authorList>
            <person name="Suzuki S."/>
            <person name="Yamaguchi H."/>
            <person name="Nakajima N."/>
            <person name="Kawachi M."/>
        </authorList>
    </citation>
    <scope>NUCLEOTIDE SEQUENCE [LARGE SCALE GENOMIC DNA]</scope>
    <source>
        <strain evidence="1 2">NIES-35</strain>
    </source>
</reference>
<gene>
    <name evidence="1" type="ORF">Rsub_05939</name>
</gene>
<dbReference type="InterPro" id="IPR038934">
    <property type="entry name" value="At5g64816-like"/>
</dbReference>
<protein>
    <submittedName>
        <fullName evidence="1">Uncharacterized protein</fullName>
    </submittedName>
</protein>
<dbReference type="Proteomes" id="UP000247498">
    <property type="component" value="Unassembled WGS sequence"/>
</dbReference>
<organism evidence="1 2">
    <name type="scientific">Raphidocelis subcapitata</name>
    <dbReference type="NCBI Taxonomy" id="307507"/>
    <lineage>
        <taxon>Eukaryota</taxon>
        <taxon>Viridiplantae</taxon>
        <taxon>Chlorophyta</taxon>
        <taxon>core chlorophytes</taxon>
        <taxon>Chlorophyceae</taxon>
        <taxon>CS clade</taxon>
        <taxon>Sphaeropleales</taxon>
        <taxon>Selenastraceae</taxon>
        <taxon>Raphidocelis</taxon>
    </lineage>
</organism>
<dbReference type="PANTHER" id="PTHR35548:SF1">
    <property type="entry name" value="EXPRESSED PROTEIN"/>
    <property type="match status" value="1"/>
</dbReference>
<dbReference type="STRING" id="307507.A0A2V0P7P4"/>
<dbReference type="PANTHER" id="PTHR35548">
    <property type="entry name" value="EXPRESSED PROTEIN"/>
    <property type="match status" value="1"/>
</dbReference>
<accession>A0A2V0P7P4</accession>
<dbReference type="EMBL" id="BDRX01000038">
    <property type="protein sequence ID" value="GBF93207.1"/>
    <property type="molecule type" value="Genomic_DNA"/>
</dbReference>
<evidence type="ECO:0000313" key="1">
    <source>
        <dbReference type="EMBL" id="GBF93207.1"/>
    </source>
</evidence>
<proteinExistence type="predicted"/>
<keyword evidence="2" id="KW-1185">Reference proteome</keyword>
<dbReference type="OrthoDB" id="1875050at2759"/>
<name>A0A2V0P7P4_9CHLO</name>
<sequence length="122" mass="12907">MPLWQPFAAAAVAVPIVVTKGILSARARNNPEIDSSGEDVGGDGSSFVCERVCTSDRLLRRLGKLAKDPTPHSCITVCGVSAHDACVEACQRSVCSIPHQVPAWNESCLKRCTAECIKGRAG</sequence>
<dbReference type="InParanoid" id="A0A2V0P7P4"/>
<dbReference type="FunCoup" id="A0A2V0P7P4">
    <property type="interactions" value="36"/>
</dbReference>
<comment type="caution">
    <text evidence="1">The sequence shown here is derived from an EMBL/GenBank/DDBJ whole genome shotgun (WGS) entry which is preliminary data.</text>
</comment>
<dbReference type="AlphaFoldDB" id="A0A2V0P7P4"/>